<accession>A0A0R1SAR4</accession>
<sequence>MYFSPIFLQDSLYVVALVLIIFMVGITIFKLRHHLKLWDKSMTLAAVVLLNTFYSMLTYFFNLPYELNAIITGGLSLVAFGYIVVILWELFKNKKKTNKDETKDN</sequence>
<dbReference type="RefSeq" id="WP_010624787.1">
    <property type="nucleotide sequence ID" value="NZ_AZFA01000034.1"/>
</dbReference>
<dbReference type="AlphaFoldDB" id="A0A0R1SAR4"/>
<gene>
    <name evidence="2" type="ORF">FC27_GL001553</name>
</gene>
<evidence type="ECO:0008006" key="4">
    <source>
        <dbReference type="Google" id="ProtNLM"/>
    </source>
</evidence>
<reference evidence="2 3" key="1">
    <citation type="journal article" date="2015" name="Genome Announc.">
        <title>Expanding the biotechnology potential of lactobacilli through comparative genomics of 213 strains and associated genera.</title>
        <authorList>
            <person name="Sun Z."/>
            <person name="Harris H.M."/>
            <person name="McCann A."/>
            <person name="Guo C."/>
            <person name="Argimon S."/>
            <person name="Zhang W."/>
            <person name="Yang X."/>
            <person name="Jeffery I.B."/>
            <person name="Cooney J.C."/>
            <person name="Kagawa T.F."/>
            <person name="Liu W."/>
            <person name="Song Y."/>
            <person name="Salvetti E."/>
            <person name="Wrobel A."/>
            <person name="Rasinkangas P."/>
            <person name="Parkhill J."/>
            <person name="Rea M.C."/>
            <person name="O'Sullivan O."/>
            <person name="Ritari J."/>
            <person name="Douillard F.P."/>
            <person name="Paul Ross R."/>
            <person name="Yang R."/>
            <person name="Briner A.E."/>
            <person name="Felis G.E."/>
            <person name="de Vos W.M."/>
            <person name="Barrangou R."/>
            <person name="Klaenhammer T.R."/>
            <person name="Caufield P.W."/>
            <person name="Cui Y."/>
            <person name="Zhang H."/>
            <person name="O'Toole P.W."/>
        </authorList>
    </citation>
    <scope>NUCLEOTIDE SEQUENCE [LARGE SCALE GENOMIC DNA]</scope>
    <source>
        <strain evidence="2 3">DSM 14857</strain>
    </source>
</reference>
<proteinExistence type="predicted"/>
<dbReference type="OrthoDB" id="2320579at2"/>
<keyword evidence="1" id="KW-0472">Membrane</keyword>
<feature type="transmembrane region" description="Helical" evidence="1">
    <location>
        <begin position="12"/>
        <end position="31"/>
    </location>
</feature>
<dbReference type="EMBL" id="AZFA01000034">
    <property type="protein sequence ID" value="KRL65561.1"/>
    <property type="molecule type" value="Genomic_DNA"/>
</dbReference>
<dbReference type="Proteomes" id="UP000051647">
    <property type="component" value="Unassembled WGS sequence"/>
</dbReference>
<comment type="caution">
    <text evidence="2">The sequence shown here is derived from an EMBL/GenBank/DDBJ whole genome shotgun (WGS) entry which is preliminary data.</text>
</comment>
<protein>
    <recommendedName>
        <fullName evidence="4">Integral membrane protein</fullName>
    </recommendedName>
</protein>
<feature type="transmembrane region" description="Helical" evidence="1">
    <location>
        <begin position="43"/>
        <end position="61"/>
    </location>
</feature>
<evidence type="ECO:0000313" key="2">
    <source>
        <dbReference type="EMBL" id="KRL65561.1"/>
    </source>
</evidence>
<evidence type="ECO:0000256" key="1">
    <source>
        <dbReference type="SAM" id="Phobius"/>
    </source>
</evidence>
<evidence type="ECO:0000313" key="3">
    <source>
        <dbReference type="Proteomes" id="UP000051647"/>
    </source>
</evidence>
<keyword evidence="3" id="KW-1185">Reference proteome</keyword>
<feature type="transmembrane region" description="Helical" evidence="1">
    <location>
        <begin position="67"/>
        <end position="91"/>
    </location>
</feature>
<organism evidence="2 3">
    <name type="scientific">Companilactobacillus versmoldensis DSM 14857 = KCTC 3814</name>
    <dbReference type="NCBI Taxonomy" id="1423815"/>
    <lineage>
        <taxon>Bacteria</taxon>
        <taxon>Bacillati</taxon>
        <taxon>Bacillota</taxon>
        <taxon>Bacilli</taxon>
        <taxon>Lactobacillales</taxon>
        <taxon>Lactobacillaceae</taxon>
        <taxon>Companilactobacillus</taxon>
    </lineage>
</organism>
<dbReference type="PATRIC" id="fig|1423815.3.peg.1590"/>
<keyword evidence="1" id="KW-0812">Transmembrane</keyword>
<name>A0A0R1SAR4_9LACO</name>
<keyword evidence="1" id="KW-1133">Transmembrane helix</keyword>
<dbReference type="eggNOG" id="ENOG5030AJR">
    <property type="taxonomic scope" value="Bacteria"/>
</dbReference>